<evidence type="ECO:0000313" key="3">
    <source>
        <dbReference type="Proteomes" id="UP000886885"/>
    </source>
</evidence>
<evidence type="ECO:0000256" key="1">
    <source>
        <dbReference type="SAM" id="MobiDB-lite"/>
    </source>
</evidence>
<dbReference type="EMBL" id="JAAWWB010000004">
    <property type="protein sequence ID" value="KAG6784758.1"/>
    <property type="molecule type" value="Genomic_DNA"/>
</dbReference>
<organism evidence="2 3">
    <name type="scientific">Populus tomentosa</name>
    <name type="common">Chinese white poplar</name>
    <dbReference type="NCBI Taxonomy" id="118781"/>
    <lineage>
        <taxon>Eukaryota</taxon>
        <taxon>Viridiplantae</taxon>
        <taxon>Streptophyta</taxon>
        <taxon>Embryophyta</taxon>
        <taxon>Tracheophyta</taxon>
        <taxon>Spermatophyta</taxon>
        <taxon>Magnoliopsida</taxon>
        <taxon>eudicotyledons</taxon>
        <taxon>Gunneridae</taxon>
        <taxon>Pentapetalae</taxon>
        <taxon>rosids</taxon>
        <taxon>fabids</taxon>
        <taxon>Malpighiales</taxon>
        <taxon>Salicaceae</taxon>
        <taxon>Saliceae</taxon>
        <taxon>Populus</taxon>
    </lineage>
</organism>
<name>A0A8X8AHW8_POPTO</name>
<evidence type="ECO:0000313" key="2">
    <source>
        <dbReference type="EMBL" id="KAG6784758.1"/>
    </source>
</evidence>
<gene>
    <name evidence="2" type="ORF">POTOM_010464</name>
</gene>
<feature type="region of interest" description="Disordered" evidence="1">
    <location>
        <begin position="1"/>
        <end position="21"/>
    </location>
</feature>
<keyword evidence="3" id="KW-1185">Reference proteome</keyword>
<dbReference type="Proteomes" id="UP000886885">
    <property type="component" value="Chromosome 2D"/>
</dbReference>
<dbReference type="AlphaFoldDB" id="A0A8X8AHW8"/>
<sequence length="74" mass="8092">MALSSLDPSLADPSLLDSGPFHYPITMRDPKGFKSATTHPGWTTAMDDEIRALQQNQTCDLVPRPTHKNVVGSK</sequence>
<accession>A0A8X8AHW8</accession>
<protein>
    <submittedName>
        <fullName evidence="2">Uncharacterized protein</fullName>
    </submittedName>
</protein>
<proteinExistence type="predicted"/>
<comment type="caution">
    <text evidence="2">The sequence shown here is derived from an EMBL/GenBank/DDBJ whole genome shotgun (WGS) entry which is preliminary data.</text>
</comment>
<dbReference type="OrthoDB" id="1306334at2759"/>
<reference evidence="2" key="1">
    <citation type="journal article" date="2020" name="bioRxiv">
        <title>Hybrid origin of Populus tomentosa Carr. identified through genome sequencing and phylogenomic analysis.</title>
        <authorList>
            <person name="An X."/>
            <person name="Gao K."/>
            <person name="Chen Z."/>
            <person name="Li J."/>
            <person name="Yang X."/>
            <person name="Yang X."/>
            <person name="Zhou J."/>
            <person name="Guo T."/>
            <person name="Zhao T."/>
            <person name="Huang S."/>
            <person name="Miao D."/>
            <person name="Khan W.U."/>
            <person name="Rao P."/>
            <person name="Ye M."/>
            <person name="Lei B."/>
            <person name="Liao W."/>
            <person name="Wang J."/>
            <person name="Ji L."/>
            <person name="Li Y."/>
            <person name="Guo B."/>
            <person name="Mustafa N.S."/>
            <person name="Li S."/>
            <person name="Yun Q."/>
            <person name="Keller S.R."/>
            <person name="Mao J."/>
            <person name="Zhang R."/>
            <person name="Strauss S.H."/>
        </authorList>
    </citation>
    <scope>NUCLEOTIDE SEQUENCE</scope>
    <source>
        <strain evidence="2">GM15</strain>
        <tissue evidence="2">Leaf</tissue>
    </source>
</reference>
<feature type="compositionally biased region" description="Low complexity" evidence="1">
    <location>
        <begin position="1"/>
        <end position="18"/>
    </location>
</feature>